<proteinExistence type="predicted"/>
<name>M6JPI2_9LEPT</name>
<dbReference type="Proteomes" id="UP000012106">
    <property type="component" value="Unassembled WGS sequence"/>
</dbReference>
<evidence type="ECO:0000313" key="1">
    <source>
        <dbReference type="EMBL" id="EMN23651.1"/>
    </source>
</evidence>
<sequence length="37" mass="4411">MTTYYATLSNKRFQIECSVEPYALLFSKQEYSKLLML</sequence>
<protein>
    <submittedName>
        <fullName evidence="1">Uncharacterized protein</fullName>
    </submittedName>
</protein>
<evidence type="ECO:0000313" key="2">
    <source>
        <dbReference type="Proteomes" id="UP000012106"/>
    </source>
</evidence>
<dbReference type="AlphaFoldDB" id="M6JPI2"/>
<gene>
    <name evidence="1" type="ORF">LEP1GSC063_1380</name>
</gene>
<comment type="caution">
    <text evidence="1">The sequence shown here is derived from an EMBL/GenBank/DDBJ whole genome shotgun (WGS) entry which is preliminary data.</text>
</comment>
<dbReference type="EMBL" id="AHMU02000002">
    <property type="protein sequence ID" value="EMN23651.1"/>
    <property type="molecule type" value="Genomic_DNA"/>
</dbReference>
<organism evidence="1 2">
    <name type="scientific">Leptospira santarosai serovar Arenal str. MAVJ 401</name>
    <dbReference type="NCBI Taxonomy" id="1049976"/>
    <lineage>
        <taxon>Bacteria</taxon>
        <taxon>Pseudomonadati</taxon>
        <taxon>Spirochaetota</taxon>
        <taxon>Spirochaetia</taxon>
        <taxon>Leptospirales</taxon>
        <taxon>Leptospiraceae</taxon>
        <taxon>Leptospira</taxon>
    </lineage>
</organism>
<accession>M6JPI2</accession>
<reference evidence="1 2" key="1">
    <citation type="submission" date="2013-01" db="EMBL/GenBank/DDBJ databases">
        <authorList>
            <person name="Harkins D.M."/>
            <person name="Durkin A.S."/>
            <person name="Brinkac L.M."/>
            <person name="Haft D.H."/>
            <person name="Selengut J.D."/>
            <person name="Sanka R."/>
            <person name="DePew J."/>
            <person name="Purushe J."/>
            <person name="Hartskeerl R.A."/>
            <person name="Ahmed A."/>
            <person name="van der Linden H."/>
            <person name="Goris M.G.A."/>
            <person name="Vinetz J.M."/>
            <person name="Sutton G.G."/>
            <person name="Nierman W.C."/>
            <person name="Fouts D.E."/>
        </authorList>
    </citation>
    <scope>NUCLEOTIDE SEQUENCE [LARGE SCALE GENOMIC DNA]</scope>
    <source>
        <strain evidence="1 2">MAVJ 401</strain>
    </source>
</reference>